<sequence>TAAMWLPSDLITICHSIIDKTRLPPTTSVFQADHQHNHDTTIQSTPRPEHRKKPTQHAVFPLLQLPLDILALHLPAHLPYDSLISLHLSSRDLFAAIPIPKEGKGSKLTSCEREAILTAVEERKETRRCCVICRSWYPVALFTWVPDQQTAQASDARVGGDTMENRVCRWHRSRFERTVSEPVSGQNQIAEQGWTMEEACMHCGGVLAWGRCDCETSCQTCWKRFVWCHTRIVDAKATESDT</sequence>
<gene>
    <name evidence="2" type="ORF">M437DRAFT_37602</name>
</gene>
<protein>
    <submittedName>
        <fullName evidence="2">Uncharacterized protein</fullName>
    </submittedName>
</protein>
<dbReference type="GeneID" id="63913035"/>
<reference evidence="2 3" key="1">
    <citation type="journal article" date="2014" name="BMC Genomics">
        <title>Genome sequencing of four Aureobasidium pullulans varieties: biotechnological potential, stress tolerance, and description of new species.</title>
        <authorList>
            <person name="Gostin Ar C."/>
            <person name="Ohm R.A."/>
            <person name="Kogej T."/>
            <person name="Sonjak S."/>
            <person name="Turk M."/>
            <person name="Zajc J."/>
            <person name="Zalar P."/>
            <person name="Grube M."/>
            <person name="Sun H."/>
            <person name="Han J."/>
            <person name="Sharma A."/>
            <person name="Chiniquy J."/>
            <person name="Ngan C.Y."/>
            <person name="Lipzen A."/>
            <person name="Barry K."/>
            <person name="Grigoriev I.V."/>
            <person name="Gunde-Cimerman N."/>
        </authorList>
    </citation>
    <scope>NUCLEOTIDE SEQUENCE [LARGE SCALE GENOMIC DNA]</scope>
    <source>
        <strain evidence="2 3">CBS 110374</strain>
    </source>
</reference>
<dbReference type="RefSeq" id="XP_040884378.1">
    <property type="nucleotide sequence ID" value="XM_041019662.1"/>
</dbReference>
<dbReference type="EMBL" id="KL584824">
    <property type="protein sequence ID" value="KEQ67355.1"/>
    <property type="molecule type" value="Genomic_DNA"/>
</dbReference>
<dbReference type="Proteomes" id="UP000030672">
    <property type="component" value="Unassembled WGS sequence"/>
</dbReference>
<evidence type="ECO:0000313" key="3">
    <source>
        <dbReference type="Proteomes" id="UP000030672"/>
    </source>
</evidence>
<dbReference type="AlphaFoldDB" id="A0A074W2L6"/>
<dbReference type="HOGENOM" id="CLU_1133384_0_0_1"/>
<feature type="non-terminal residue" evidence="2">
    <location>
        <position position="1"/>
    </location>
</feature>
<feature type="region of interest" description="Disordered" evidence="1">
    <location>
        <begin position="31"/>
        <end position="51"/>
    </location>
</feature>
<organism evidence="2 3">
    <name type="scientific">Aureobasidium melanogenum (strain CBS 110374)</name>
    <name type="common">Aureobasidium pullulans var. melanogenum</name>
    <dbReference type="NCBI Taxonomy" id="1043003"/>
    <lineage>
        <taxon>Eukaryota</taxon>
        <taxon>Fungi</taxon>
        <taxon>Dikarya</taxon>
        <taxon>Ascomycota</taxon>
        <taxon>Pezizomycotina</taxon>
        <taxon>Dothideomycetes</taxon>
        <taxon>Dothideomycetidae</taxon>
        <taxon>Dothideales</taxon>
        <taxon>Saccotheciaceae</taxon>
        <taxon>Aureobasidium</taxon>
    </lineage>
</organism>
<proteinExistence type="predicted"/>
<accession>A0A074W2L6</accession>
<keyword evidence="3" id="KW-1185">Reference proteome</keyword>
<name>A0A074W2L6_AURM1</name>
<evidence type="ECO:0000313" key="2">
    <source>
        <dbReference type="EMBL" id="KEQ67355.1"/>
    </source>
</evidence>
<evidence type="ECO:0000256" key="1">
    <source>
        <dbReference type="SAM" id="MobiDB-lite"/>
    </source>
</evidence>